<organism evidence="9">
    <name type="scientific">Anisakis simplex</name>
    <name type="common">Herring worm</name>
    <dbReference type="NCBI Taxonomy" id="6269"/>
    <lineage>
        <taxon>Eukaryota</taxon>
        <taxon>Metazoa</taxon>
        <taxon>Ecdysozoa</taxon>
        <taxon>Nematoda</taxon>
        <taxon>Chromadorea</taxon>
        <taxon>Rhabditida</taxon>
        <taxon>Spirurina</taxon>
        <taxon>Ascaridomorpha</taxon>
        <taxon>Ascaridoidea</taxon>
        <taxon>Anisakidae</taxon>
        <taxon>Anisakis</taxon>
        <taxon>Anisakis simplex complex</taxon>
    </lineage>
</organism>
<gene>
    <name evidence="7" type="ORF">ASIM_LOCUS9106</name>
</gene>
<evidence type="ECO:0000256" key="2">
    <source>
        <dbReference type="ARBA" id="ARBA00022884"/>
    </source>
</evidence>
<dbReference type="InterPro" id="IPR012677">
    <property type="entry name" value="Nucleotide-bd_a/b_plait_sf"/>
</dbReference>
<evidence type="ECO:0000313" key="9">
    <source>
        <dbReference type="WBParaSite" id="ASIM_0000936601-mRNA-1"/>
    </source>
</evidence>
<proteinExistence type="predicted"/>
<feature type="region of interest" description="Disordered" evidence="5">
    <location>
        <begin position="71"/>
        <end position="107"/>
    </location>
</feature>
<reference evidence="9" key="1">
    <citation type="submission" date="2017-02" db="UniProtKB">
        <authorList>
            <consortium name="WormBaseParasite"/>
        </authorList>
    </citation>
    <scope>IDENTIFICATION</scope>
</reference>
<name>A0A0M3JNX4_ANISI</name>
<evidence type="ECO:0000313" key="8">
    <source>
        <dbReference type="Proteomes" id="UP000267096"/>
    </source>
</evidence>
<dbReference type="InterPro" id="IPR035979">
    <property type="entry name" value="RBD_domain_sf"/>
</dbReference>
<dbReference type="PANTHER" id="PTHR48038">
    <property type="entry name" value="RIBONUCLEOPROTEIN RB97D"/>
    <property type="match status" value="1"/>
</dbReference>
<dbReference type="WBParaSite" id="ASIM_0000936601-mRNA-1">
    <property type="protein sequence ID" value="ASIM_0000936601-mRNA-1"/>
    <property type="gene ID" value="ASIM_0000936601"/>
</dbReference>
<protein>
    <submittedName>
        <fullName evidence="9">Probable splicing factor, arginine/serine-rich 5 (inferred by orthology to a C. elegans protein)</fullName>
    </submittedName>
</protein>
<dbReference type="Pfam" id="PF00076">
    <property type="entry name" value="RRM_1"/>
    <property type="match status" value="1"/>
</dbReference>
<feature type="compositionally biased region" description="Basic residues" evidence="5">
    <location>
        <begin position="82"/>
        <end position="107"/>
    </location>
</feature>
<accession>A0A0M3JNX4</accession>
<keyword evidence="8" id="KW-1185">Reference proteome</keyword>
<dbReference type="FunFam" id="3.30.70.330:FF:000420">
    <property type="entry name" value="serine-arginine protein 55 isoform X1"/>
    <property type="match status" value="1"/>
</dbReference>
<evidence type="ECO:0000256" key="5">
    <source>
        <dbReference type="SAM" id="MobiDB-lite"/>
    </source>
</evidence>
<dbReference type="GO" id="GO:0003723">
    <property type="term" value="F:RNA binding"/>
    <property type="evidence" value="ECO:0007669"/>
    <property type="project" value="UniProtKB-UniRule"/>
</dbReference>
<dbReference type="GO" id="GO:0005634">
    <property type="term" value="C:nucleus"/>
    <property type="evidence" value="ECO:0007669"/>
    <property type="project" value="UniProtKB-SubCell"/>
</dbReference>
<sequence length="107" mass="12959">MSRIYVGRLPFRAGERDLERFFRGYGKITEVLMKNGYCFVEFADNRDAEDAVRELNGRTLMGDRIVVEMAKSRPRGKDMFRYRSRSRSRDRRRSRSRDRKRRSRSRE</sequence>
<dbReference type="Proteomes" id="UP000267096">
    <property type="component" value="Unassembled WGS sequence"/>
</dbReference>
<evidence type="ECO:0000313" key="7">
    <source>
        <dbReference type="EMBL" id="VDK36830.1"/>
    </source>
</evidence>
<dbReference type="PANTHER" id="PTHR48038:SF3">
    <property type="entry name" value="SPLICING FACTOR, ARGININE_SERINE-RICH 1-RELATED"/>
    <property type="match status" value="1"/>
</dbReference>
<dbReference type="PROSITE" id="PS50102">
    <property type="entry name" value="RRM"/>
    <property type="match status" value="1"/>
</dbReference>
<evidence type="ECO:0000256" key="3">
    <source>
        <dbReference type="ARBA" id="ARBA00023242"/>
    </source>
</evidence>
<dbReference type="InterPro" id="IPR000504">
    <property type="entry name" value="RRM_dom"/>
</dbReference>
<dbReference type="EMBL" id="UYRR01026741">
    <property type="protein sequence ID" value="VDK36830.1"/>
    <property type="molecule type" value="Genomic_DNA"/>
</dbReference>
<dbReference type="SUPFAM" id="SSF54928">
    <property type="entry name" value="RNA-binding domain, RBD"/>
    <property type="match status" value="1"/>
</dbReference>
<feature type="domain" description="RRM" evidence="6">
    <location>
        <begin position="2"/>
        <end position="72"/>
    </location>
</feature>
<dbReference type="OrthoDB" id="1099063at2759"/>
<keyword evidence="2 4" id="KW-0694">RNA-binding</keyword>
<dbReference type="Gene3D" id="3.30.70.330">
    <property type="match status" value="1"/>
</dbReference>
<reference evidence="7 8" key="2">
    <citation type="submission" date="2018-11" db="EMBL/GenBank/DDBJ databases">
        <authorList>
            <consortium name="Pathogen Informatics"/>
        </authorList>
    </citation>
    <scope>NUCLEOTIDE SEQUENCE [LARGE SCALE GENOMIC DNA]</scope>
</reference>
<evidence type="ECO:0000256" key="4">
    <source>
        <dbReference type="PROSITE-ProRule" id="PRU00176"/>
    </source>
</evidence>
<dbReference type="SMART" id="SM00360">
    <property type="entry name" value="RRM"/>
    <property type="match status" value="1"/>
</dbReference>
<evidence type="ECO:0000256" key="1">
    <source>
        <dbReference type="ARBA" id="ARBA00004123"/>
    </source>
</evidence>
<comment type="subcellular location">
    <subcellularLocation>
        <location evidence="1">Nucleus</location>
    </subcellularLocation>
</comment>
<keyword evidence="3" id="KW-0539">Nucleus</keyword>
<dbReference type="AlphaFoldDB" id="A0A0M3JNX4"/>
<evidence type="ECO:0000259" key="6">
    <source>
        <dbReference type="PROSITE" id="PS50102"/>
    </source>
</evidence>